<evidence type="ECO:0000313" key="2">
    <source>
        <dbReference type="Proteomes" id="UP000747399"/>
    </source>
</evidence>
<organism evidence="1 2">
    <name type="scientific">Volvox africanus</name>
    <dbReference type="NCBI Taxonomy" id="51714"/>
    <lineage>
        <taxon>Eukaryota</taxon>
        <taxon>Viridiplantae</taxon>
        <taxon>Chlorophyta</taxon>
        <taxon>core chlorophytes</taxon>
        <taxon>Chlorophyceae</taxon>
        <taxon>CS clade</taxon>
        <taxon>Chlamydomonadales</taxon>
        <taxon>Volvocaceae</taxon>
        <taxon>Volvox</taxon>
    </lineage>
</organism>
<evidence type="ECO:0000313" key="1">
    <source>
        <dbReference type="EMBL" id="GIL57084.1"/>
    </source>
</evidence>
<dbReference type="AlphaFoldDB" id="A0A8J4B9T1"/>
<dbReference type="Proteomes" id="UP000747399">
    <property type="component" value="Unassembled WGS sequence"/>
</dbReference>
<comment type="caution">
    <text evidence="1">The sequence shown here is derived from an EMBL/GenBank/DDBJ whole genome shotgun (WGS) entry which is preliminary data.</text>
</comment>
<keyword evidence="2" id="KW-1185">Reference proteome</keyword>
<accession>A0A8J4B9T1</accession>
<dbReference type="EMBL" id="BNCO01000026">
    <property type="protein sequence ID" value="GIL57084.1"/>
    <property type="molecule type" value="Genomic_DNA"/>
</dbReference>
<name>A0A8J4B9T1_9CHLO</name>
<reference evidence="1" key="1">
    <citation type="journal article" date="2021" name="Proc. Natl. Acad. Sci. U.S.A.">
        <title>Three genomes in the algal genus Volvox reveal the fate of a haploid sex-determining region after a transition to homothallism.</title>
        <authorList>
            <person name="Yamamoto K."/>
            <person name="Hamaji T."/>
            <person name="Kawai-Toyooka H."/>
            <person name="Matsuzaki R."/>
            <person name="Takahashi F."/>
            <person name="Nishimura Y."/>
            <person name="Kawachi M."/>
            <person name="Noguchi H."/>
            <person name="Minakuchi Y."/>
            <person name="Umen J.G."/>
            <person name="Toyoda A."/>
            <person name="Nozaki H."/>
        </authorList>
    </citation>
    <scope>NUCLEOTIDE SEQUENCE</scope>
    <source>
        <strain evidence="1">NIES-3780</strain>
    </source>
</reference>
<sequence length="128" mass="13832">MHYICSTLIRHPGVRTGCPSVAGYTFYNGQEVMDAFILRKVASSLTPSKLGSLCAATQFCNGFDTSGTLLLVPIAPVFTSTWDSLGGRVQTCAGTYHCSTRTLSGLVLPVRMSKTKWVHNVPANYRLG</sequence>
<protein>
    <submittedName>
        <fullName evidence="1">Uncharacterized protein</fullName>
    </submittedName>
</protein>
<gene>
    <name evidence="1" type="ORF">Vafri_12370</name>
</gene>
<proteinExistence type="predicted"/>